<feature type="domain" description="CheW-like" evidence="4">
    <location>
        <begin position="29"/>
        <end position="171"/>
    </location>
</feature>
<dbReference type="PANTHER" id="PTHR22617">
    <property type="entry name" value="CHEMOTAXIS SENSOR HISTIDINE KINASE-RELATED"/>
    <property type="match status" value="1"/>
</dbReference>
<dbReference type="GO" id="GO:0006935">
    <property type="term" value="P:chemotaxis"/>
    <property type="evidence" value="ECO:0007669"/>
    <property type="project" value="InterPro"/>
</dbReference>
<proteinExistence type="predicted"/>
<dbReference type="InterPro" id="IPR039315">
    <property type="entry name" value="CheW"/>
</dbReference>
<dbReference type="EMBL" id="LKHS01000004">
    <property type="protein sequence ID" value="KQH87001.1"/>
    <property type="molecule type" value="Genomic_DNA"/>
</dbReference>
<dbReference type="InterPro" id="IPR036061">
    <property type="entry name" value="CheW-like_dom_sf"/>
</dbReference>
<evidence type="ECO:0000313" key="6">
    <source>
        <dbReference type="Proteomes" id="UP000051221"/>
    </source>
</evidence>
<keyword evidence="3" id="KW-0963">Cytoplasm</keyword>
<dbReference type="InterPro" id="IPR002545">
    <property type="entry name" value="CheW-lke_dom"/>
</dbReference>
<gene>
    <name evidence="5" type="ORF">AMR76_04570</name>
</gene>
<sequence length="176" mass="19301">MDIEHAHPLQHESMVHAALMASHDDSSRGADFLSFRLANELYGVAIRDVEEIRVWEHPTPIPRSPHFVKGVINLRGMIVPIMDLRLRFGLGTNDYLPTTVVLVLRSDVGDHARLMGLVVDAVSDVIGQGDNDLFPAIGETSVAPYLQGLLNVGEEVMSLLDTDSLLDIARILGEEA</sequence>
<dbReference type="Proteomes" id="UP000051221">
    <property type="component" value="Unassembled WGS sequence"/>
</dbReference>
<dbReference type="Gene3D" id="2.30.30.40">
    <property type="entry name" value="SH3 Domains"/>
    <property type="match status" value="1"/>
</dbReference>
<dbReference type="PROSITE" id="PS50851">
    <property type="entry name" value="CHEW"/>
    <property type="match status" value="1"/>
</dbReference>
<dbReference type="GO" id="GO:0007165">
    <property type="term" value="P:signal transduction"/>
    <property type="evidence" value="ECO:0007669"/>
    <property type="project" value="InterPro"/>
</dbReference>
<dbReference type="InParanoid" id="A0A0Q2MGA9"/>
<dbReference type="AlphaFoldDB" id="A0A0Q2MGA9"/>
<dbReference type="Pfam" id="PF01584">
    <property type="entry name" value="CheW"/>
    <property type="match status" value="1"/>
</dbReference>
<accession>A0A0Q2MGA9</accession>
<reference evidence="5 6" key="1">
    <citation type="submission" date="2015-08" db="EMBL/GenBank/DDBJ databases">
        <title>Antibacterial properties of a collection of Vibrionaceae strains.</title>
        <authorList>
            <person name="Giubergia S."/>
        </authorList>
    </citation>
    <scope>NUCLEOTIDE SEQUENCE [LARGE SCALE GENOMIC DNA]</scope>
    <source>
        <strain evidence="5 6">S0821</strain>
    </source>
</reference>
<dbReference type="PANTHER" id="PTHR22617:SF45">
    <property type="entry name" value="CHEMOTAXIS PROTEIN CHEW"/>
    <property type="match status" value="1"/>
</dbReference>
<organism evidence="5 6">
    <name type="scientific">Vibrio furnissii</name>
    <dbReference type="NCBI Taxonomy" id="29494"/>
    <lineage>
        <taxon>Bacteria</taxon>
        <taxon>Pseudomonadati</taxon>
        <taxon>Pseudomonadota</taxon>
        <taxon>Gammaproteobacteria</taxon>
        <taxon>Vibrionales</taxon>
        <taxon>Vibrionaceae</taxon>
        <taxon>Vibrio</taxon>
    </lineage>
</organism>
<evidence type="ECO:0000256" key="1">
    <source>
        <dbReference type="ARBA" id="ARBA00004496"/>
    </source>
</evidence>
<dbReference type="SUPFAM" id="SSF50341">
    <property type="entry name" value="CheW-like"/>
    <property type="match status" value="1"/>
</dbReference>
<dbReference type="Gene3D" id="2.40.50.180">
    <property type="entry name" value="CheA-289, Domain 4"/>
    <property type="match status" value="1"/>
</dbReference>
<keyword evidence="6" id="KW-1185">Reference proteome</keyword>
<evidence type="ECO:0000256" key="2">
    <source>
        <dbReference type="ARBA" id="ARBA00021483"/>
    </source>
</evidence>
<comment type="subcellular location">
    <subcellularLocation>
        <location evidence="1">Cytoplasm</location>
    </subcellularLocation>
</comment>
<dbReference type="GO" id="GO:0005829">
    <property type="term" value="C:cytosol"/>
    <property type="evidence" value="ECO:0007669"/>
    <property type="project" value="TreeGrafter"/>
</dbReference>
<name>A0A0Q2MGA9_VIBFU</name>
<comment type="caution">
    <text evidence="5">The sequence shown here is derived from an EMBL/GenBank/DDBJ whole genome shotgun (WGS) entry which is preliminary data.</text>
</comment>
<protein>
    <recommendedName>
        <fullName evidence="2">Chemotaxis protein CheW</fullName>
    </recommendedName>
</protein>
<evidence type="ECO:0000313" key="5">
    <source>
        <dbReference type="EMBL" id="KQH87001.1"/>
    </source>
</evidence>
<evidence type="ECO:0000256" key="3">
    <source>
        <dbReference type="ARBA" id="ARBA00022490"/>
    </source>
</evidence>
<dbReference type="SMART" id="SM00260">
    <property type="entry name" value="CheW"/>
    <property type="match status" value="1"/>
</dbReference>
<evidence type="ECO:0000259" key="4">
    <source>
        <dbReference type="PROSITE" id="PS50851"/>
    </source>
</evidence>